<dbReference type="Pfam" id="PF06094">
    <property type="entry name" value="GGACT"/>
    <property type="match status" value="1"/>
</dbReference>
<sequence>MLPTWDDLRVLVRAHLEAAKGRKANRKRSADLRRARRAAEFPLVRPLSLELVLSNPEERLVVYGTLVPGGKFHHLLADIDAAWERCLIRGRLGTYRGYPSFKWNPTGEPHPAWLVTSSELPAKYKELDDFEGRAYIRRLIPAETEGRLVIAYVYEGRVKA</sequence>
<dbReference type="InterPro" id="IPR036568">
    <property type="entry name" value="GGCT-like_sf"/>
</dbReference>
<dbReference type="CDD" id="cd06661">
    <property type="entry name" value="GGCT_like"/>
    <property type="match status" value="1"/>
</dbReference>
<dbReference type="SUPFAM" id="SSF110857">
    <property type="entry name" value="Gamma-glutamyl cyclotransferase-like"/>
    <property type="match status" value="1"/>
</dbReference>
<comment type="caution">
    <text evidence="2">The sequence shown here is derived from an EMBL/GenBank/DDBJ whole genome shotgun (WGS) entry which is preliminary data.</text>
</comment>
<accession>A0A7C3ZA50</accession>
<keyword evidence="2" id="KW-0808">Transferase</keyword>
<dbReference type="InterPro" id="IPR009288">
    <property type="entry name" value="AIG2-like_dom"/>
</dbReference>
<organism evidence="2">
    <name type="scientific">Desulfobacca acetoxidans</name>
    <dbReference type="NCBI Taxonomy" id="60893"/>
    <lineage>
        <taxon>Bacteria</taxon>
        <taxon>Pseudomonadati</taxon>
        <taxon>Thermodesulfobacteriota</taxon>
        <taxon>Desulfobaccia</taxon>
        <taxon>Desulfobaccales</taxon>
        <taxon>Desulfobaccaceae</taxon>
        <taxon>Desulfobacca</taxon>
    </lineage>
</organism>
<protein>
    <submittedName>
        <fullName evidence="2">Gamma-glutamylcyclotransferase</fullName>
    </submittedName>
</protein>
<reference evidence="2" key="1">
    <citation type="journal article" date="2020" name="mSystems">
        <title>Genome- and Community-Level Interaction Insights into Carbon Utilization and Element Cycling Functions of Hydrothermarchaeota in Hydrothermal Sediment.</title>
        <authorList>
            <person name="Zhou Z."/>
            <person name="Liu Y."/>
            <person name="Xu W."/>
            <person name="Pan J."/>
            <person name="Luo Z.H."/>
            <person name="Li M."/>
        </authorList>
    </citation>
    <scope>NUCLEOTIDE SEQUENCE [LARGE SCALE GENOMIC DNA]</scope>
    <source>
        <strain evidence="2">SpSt-897</strain>
    </source>
</reference>
<proteinExistence type="predicted"/>
<dbReference type="EMBL" id="DTMF01000028">
    <property type="protein sequence ID" value="HGF32951.1"/>
    <property type="molecule type" value="Genomic_DNA"/>
</dbReference>
<dbReference type="AlphaFoldDB" id="A0A7C3ZA50"/>
<feature type="domain" description="Gamma-glutamylcyclotransferase AIG2-like" evidence="1">
    <location>
        <begin position="61"/>
        <end position="154"/>
    </location>
</feature>
<name>A0A7C3ZA50_9BACT</name>
<dbReference type="Gene3D" id="3.10.490.10">
    <property type="entry name" value="Gamma-glutamyl cyclotransferase-like"/>
    <property type="match status" value="1"/>
</dbReference>
<gene>
    <name evidence="2" type="ORF">ENW96_00990</name>
</gene>
<dbReference type="InterPro" id="IPR013024">
    <property type="entry name" value="GGCT-like"/>
</dbReference>
<evidence type="ECO:0000313" key="2">
    <source>
        <dbReference type="EMBL" id="HGF32951.1"/>
    </source>
</evidence>
<evidence type="ECO:0000259" key="1">
    <source>
        <dbReference type="Pfam" id="PF06094"/>
    </source>
</evidence>
<dbReference type="GO" id="GO:0016740">
    <property type="term" value="F:transferase activity"/>
    <property type="evidence" value="ECO:0007669"/>
    <property type="project" value="UniProtKB-KW"/>
</dbReference>